<dbReference type="Pfam" id="PF03006">
    <property type="entry name" value="HlyIII"/>
    <property type="match status" value="1"/>
</dbReference>
<sequence>MDIAKNAGSKIARGEKELEQKLTLLWHEIAPWQQDNHYIHSGYRPASYSYLKSAQSLGYIHNETVNIYTHLIGAITALSSSIVLYNILGPRYGTATREDVLVFSCFFLGATACLGMSATFHTLTNHSAAVSSFGNKLDYLGIVFLIWGSFIPVLYYAFQADPELITTYWTMITTLAAGTAVAAVHPKFRTPALRPFRALMFVLMGLSAVIPVLHGLRLYGLEQLRKTIGLDWVVLQGALYILGAGIYAARFPERLKPGAFDIWGSSHQIFHVLVLLAAASHLVGLVKAFDYEHNQRNGVVRLIFLDKIWP</sequence>
<keyword evidence="4 7" id="KW-1133">Transmembrane helix</keyword>
<keyword evidence="6" id="KW-0862">Zinc</keyword>
<protein>
    <submittedName>
        <fullName evidence="8">HlyIII-domain-containing protein</fullName>
    </submittedName>
</protein>
<dbReference type="STRING" id="1448308.A0A2T2P300"/>
<keyword evidence="5 7" id="KW-0472">Membrane</keyword>
<evidence type="ECO:0000256" key="2">
    <source>
        <dbReference type="ARBA" id="ARBA00007018"/>
    </source>
</evidence>
<evidence type="ECO:0000256" key="7">
    <source>
        <dbReference type="SAM" id="Phobius"/>
    </source>
</evidence>
<dbReference type="InterPro" id="IPR004254">
    <property type="entry name" value="AdipoR/HlyIII-related"/>
</dbReference>
<feature type="transmembrane region" description="Helical" evidence="7">
    <location>
        <begin position="228"/>
        <end position="249"/>
    </location>
</feature>
<feature type="transmembrane region" description="Helical" evidence="7">
    <location>
        <begin position="269"/>
        <end position="289"/>
    </location>
</feature>
<dbReference type="PANTHER" id="PTHR20855:SF52">
    <property type="entry name" value="ADIPONECTIN RECEPTOR PROTEIN"/>
    <property type="match status" value="1"/>
</dbReference>
<evidence type="ECO:0000256" key="5">
    <source>
        <dbReference type="ARBA" id="ARBA00023136"/>
    </source>
</evidence>
<gene>
    <name evidence="8" type="ORF">BS50DRAFT_242057</name>
</gene>
<dbReference type="Proteomes" id="UP000240883">
    <property type="component" value="Unassembled WGS sequence"/>
</dbReference>
<feature type="binding site" evidence="6">
    <location>
        <position position="121"/>
    </location>
    <ligand>
        <name>Zn(2+)</name>
        <dbReference type="ChEBI" id="CHEBI:29105"/>
    </ligand>
</feature>
<feature type="transmembrane region" description="Helical" evidence="7">
    <location>
        <begin position="139"/>
        <end position="158"/>
    </location>
</feature>
<dbReference type="AlphaFoldDB" id="A0A2T2P300"/>
<dbReference type="GO" id="GO:0038023">
    <property type="term" value="F:signaling receptor activity"/>
    <property type="evidence" value="ECO:0007669"/>
    <property type="project" value="TreeGrafter"/>
</dbReference>
<dbReference type="GO" id="GO:0016020">
    <property type="term" value="C:membrane"/>
    <property type="evidence" value="ECO:0007669"/>
    <property type="project" value="UniProtKB-SubCell"/>
</dbReference>
<keyword evidence="6" id="KW-0479">Metal-binding</keyword>
<dbReference type="GO" id="GO:0046872">
    <property type="term" value="F:metal ion binding"/>
    <property type="evidence" value="ECO:0007669"/>
    <property type="project" value="UniProtKB-KW"/>
</dbReference>
<feature type="transmembrane region" description="Helical" evidence="7">
    <location>
        <begin position="196"/>
        <end position="216"/>
    </location>
</feature>
<name>A0A2T2P300_CORCC</name>
<feature type="binding site" evidence="6">
    <location>
        <position position="271"/>
    </location>
    <ligand>
        <name>Zn(2+)</name>
        <dbReference type="ChEBI" id="CHEBI:29105"/>
    </ligand>
</feature>
<comment type="subcellular location">
    <subcellularLocation>
        <location evidence="1">Membrane</location>
        <topology evidence="1">Multi-pass membrane protein</topology>
    </subcellularLocation>
</comment>
<keyword evidence="9" id="KW-1185">Reference proteome</keyword>
<organism evidence="8 9">
    <name type="scientific">Corynespora cassiicola Philippines</name>
    <dbReference type="NCBI Taxonomy" id="1448308"/>
    <lineage>
        <taxon>Eukaryota</taxon>
        <taxon>Fungi</taxon>
        <taxon>Dikarya</taxon>
        <taxon>Ascomycota</taxon>
        <taxon>Pezizomycotina</taxon>
        <taxon>Dothideomycetes</taxon>
        <taxon>Pleosporomycetidae</taxon>
        <taxon>Pleosporales</taxon>
        <taxon>Corynesporascaceae</taxon>
        <taxon>Corynespora</taxon>
    </lineage>
</organism>
<evidence type="ECO:0000256" key="1">
    <source>
        <dbReference type="ARBA" id="ARBA00004141"/>
    </source>
</evidence>
<reference evidence="8 9" key="1">
    <citation type="journal article" date="2018" name="Front. Microbiol.">
        <title>Genome-Wide Analysis of Corynespora cassiicola Leaf Fall Disease Putative Effectors.</title>
        <authorList>
            <person name="Lopez D."/>
            <person name="Ribeiro S."/>
            <person name="Label P."/>
            <person name="Fumanal B."/>
            <person name="Venisse J.S."/>
            <person name="Kohler A."/>
            <person name="de Oliveira R.R."/>
            <person name="Labutti K."/>
            <person name="Lipzen A."/>
            <person name="Lail K."/>
            <person name="Bauer D."/>
            <person name="Ohm R.A."/>
            <person name="Barry K.W."/>
            <person name="Spatafora J."/>
            <person name="Grigoriev I.V."/>
            <person name="Martin F.M."/>
            <person name="Pujade-Renaud V."/>
        </authorList>
    </citation>
    <scope>NUCLEOTIDE SEQUENCE [LARGE SCALE GENOMIC DNA]</scope>
    <source>
        <strain evidence="8 9">Philippines</strain>
    </source>
</reference>
<comment type="similarity">
    <text evidence="2">Belongs to the ADIPOR family.</text>
</comment>
<evidence type="ECO:0000256" key="3">
    <source>
        <dbReference type="ARBA" id="ARBA00022692"/>
    </source>
</evidence>
<evidence type="ECO:0000313" key="8">
    <source>
        <dbReference type="EMBL" id="PSN72045.1"/>
    </source>
</evidence>
<feature type="transmembrane region" description="Helical" evidence="7">
    <location>
        <begin position="165"/>
        <end position="184"/>
    </location>
</feature>
<evidence type="ECO:0000256" key="6">
    <source>
        <dbReference type="PIRSR" id="PIRSR604254-1"/>
    </source>
</evidence>
<accession>A0A2T2P300</accession>
<keyword evidence="3 7" id="KW-0812">Transmembrane</keyword>
<dbReference type="EMBL" id="KZ678130">
    <property type="protein sequence ID" value="PSN72045.1"/>
    <property type="molecule type" value="Genomic_DNA"/>
</dbReference>
<feature type="binding site" evidence="6">
    <location>
        <position position="267"/>
    </location>
    <ligand>
        <name>Zn(2+)</name>
        <dbReference type="ChEBI" id="CHEBI:29105"/>
    </ligand>
</feature>
<feature type="transmembrane region" description="Helical" evidence="7">
    <location>
        <begin position="100"/>
        <end position="119"/>
    </location>
</feature>
<evidence type="ECO:0000313" key="9">
    <source>
        <dbReference type="Proteomes" id="UP000240883"/>
    </source>
</evidence>
<dbReference type="OrthoDB" id="529367at2759"/>
<proteinExistence type="inferred from homology"/>
<feature type="transmembrane region" description="Helical" evidence="7">
    <location>
        <begin position="67"/>
        <end position="88"/>
    </location>
</feature>
<dbReference type="GO" id="GO:0006882">
    <property type="term" value="P:intracellular zinc ion homeostasis"/>
    <property type="evidence" value="ECO:0007669"/>
    <property type="project" value="TreeGrafter"/>
</dbReference>
<evidence type="ECO:0000256" key="4">
    <source>
        <dbReference type="ARBA" id="ARBA00022989"/>
    </source>
</evidence>
<dbReference type="PANTHER" id="PTHR20855">
    <property type="entry name" value="ADIPOR/PROGESTIN RECEPTOR-RELATED"/>
    <property type="match status" value="1"/>
</dbReference>